<feature type="compositionally biased region" description="Polar residues" evidence="1">
    <location>
        <begin position="31"/>
        <end position="41"/>
    </location>
</feature>
<evidence type="ECO:0000313" key="3">
    <source>
        <dbReference type="Proteomes" id="UP001283361"/>
    </source>
</evidence>
<sequence length="97" mass="10709">MKSLVLTQQPTKLHASLTQVNDSCRSHYEISGSNPPTNQAPCQLDPNHTMKSLVLTHRPTKLHASLTQVNDSCKSHYEISDTDPTTNQAPCQLDPSQ</sequence>
<dbReference type="AlphaFoldDB" id="A0AAE1DFZ5"/>
<dbReference type="EMBL" id="JAWDGP010003956">
    <property type="protein sequence ID" value="KAK3769259.1"/>
    <property type="molecule type" value="Genomic_DNA"/>
</dbReference>
<comment type="caution">
    <text evidence="2">The sequence shown here is derived from an EMBL/GenBank/DDBJ whole genome shotgun (WGS) entry which is preliminary data.</text>
</comment>
<feature type="region of interest" description="Disordered" evidence="1">
    <location>
        <begin position="27"/>
        <end position="46"/>
    </location>
</feature>
<reference evidence="2" key="1">
    <citation type="journal article" date="2023" name="G3 (Bethesda)">
        <title>A reference genome for the long-term kleptoplast-retaining sea slug Elysia crispata morphotype clarki.</title>
        <authorList>
            <person name="Eastman K.E."/>
            <person name="Pendleton A.L."/>
            <person name="Shaikh M.A."/>
            <person name="Suttiyut T."/>
            <person name="Ogas R."/>
            <person name="Tomko P."/>
            <person name="Gavelis G."/>
            <person name="Widhalm J.R."/>
            <person name="Wisecaver J.H."/>
        </authorList>
    </citation>
    <scope>NUCLEOTIDE SEQUENCE</scope>
    <source>
        <strain evidence="2">ECLA1</strain>
    </source>
</reference>
<organism evidence="2 3">
    <name type="scientific">Elysia crispata</name>
    <name type="common">lettuce slug</name>
    <dbReference type="NCBI Taxonomy" id="231223"/>
    <lineage>
        <taxon>Eukaryota</taxon>
        <taxon>Metazoa</taxon>
        <taxon>Spiralia</taxon>
        <taxon>Lophotrochozoa</taxon>
        <taxon>Mollusca</taxon>
        <taxon>Gastropoda</taxon>
        <taxon>Heterobranchia</taxon>
        <taxon>Euthyneura</taxon>
        <taxon>Panpulmonata</taxon>
        <taxon>Sacoglossa</taxon>
        <taxon>Placobranchoidea</taxon>
        <taxon>Plakobranchidae</taxon>
        <taxon>Elysia</taxon>
    </lineage>
</organism>
<protein>
    <submittedName>
        <fullName evidence="2">Uncharacterized protein</fullName>
    </submittedName>
</protein>
<feature type="region of interest" description="Disordered" evidence="1">
    <location>
        <begin position="77"/>
        <end position="97"/>
    </location>
</feature>
<accession>A0AAE1DFZ5</accession>
<evidence type="ECO:0000313" key="2">
    <source>
        <dbReference type="EMBL" id="KAK3769259.1"/>
    </source>
</evidence>
<dbReference type="Proteomes" id="UP001283361">
    <property type="component" value="Unassembled WGS sequence"/>
</dbReference>
<name>A0AAE1DFZ5_9GAST</name>
<proteinExistence type="predicted"/>
<gene>
    <name evidence="2" type="ORF">RRG08_059884</name>
</gene>
<feature type="compositionally biased region" description="Polar residues" evidence="1">
    <location>
        <begin position="82"/>
        <end position="97"/>
    </location>
</feature>
<keyword evidence="3" id="KW-1185">Reference proteome</keyword>
<evidence type="ECO:0000256" key="1">
    <source>
        <dbReference type="SAM" id="MobiDB-lite"/>
    </source>
</evidence>